<keyword evidence="3" id="KW-1185">Reference proteome</keyword>
<dbReference type="Gramene" id="AET1Gv20805800.3">
    <property type="protein sequence ID" value="AET1Gv20805800.3"/>
    <property type="gene ID" value="AET1Gv20805800"/>
</dbReference>
<reference evidence="3" key="1">
    <citation type="journal article" date="2014" name="Science">
        <title>Ancient hybridizations among the ancestral genomes of bread wheat.</title>
        <authorList>
            <consortium name="International Wheat Genome Sequencing Consortium,"/>
            <person name="Marcussen T."/>
            <person name="Sandve S.R."/>
            <person name="Heier L."/>
            <person name="Spannagl M."/>
            <person name="Pfeifer M."/>
            <person name="Jakobsen K.S."/>
            <person name="Wulff B.B."/>
            <person name="Steuernagel B."/>
            <person name="Mayer K.F."/>
            <person name="Olsen O.A."/>
        </authorList>
    </citation>
    <scope>NUCLEOTIDE SEQUENCE [LARGE SCALE GENOMIC DNA]</scope>
    <source>
        <strain evidence="3">cv. AL8/78</strain>
    </source>
</reference>
<sequence length="104" mass="11679">TTRGEQLLPTLSIPSHSFLYPHSRRVRTSPPLRPPARPLATATATSSHRRPPPPRHHYIYVRAMNAFLTPHLPLVHHHSSSSHQQCATVTIVVACTALLVRFRD</sequence>
<protein>
    <submittedName>
        <fullName evidence="2">Uncharacterized protein</fullName>
    </submittedName>
</protein>
<dbReference type="EnsemblPlants" id="AET1Gv20805800.3">
    <property type="protein sequence ID" value="AET1Gv20805800.3"/>
    <property type="gene ID" value="AET1Gv20805800"/>
</dbReference>
<dbReference type="Proteomes" id="UP000015105">
    <property type="component" value="Chromosome 1D"/>
</dbReference>
<accession>A0A452ZJN8</accession>
<feature type="region of interest" description="Disordered" evidence="1">
    <location>
        <begin position="22"/>
        <end position="54"/>
    </location>
</feature>
<evidence type="ECO:0000313" key="3">
    <source>
        <dbReference type="Proteomes" id="UP000015105"/>
    </source>
</evidence>
<evidence type="ECO:0000256" key="1">
    <source>
        <dbReference type="SAM" id="MobiDB-lite"/>
    </source>
</evidence>
<organism evidence="2 3">
    <name type="scientific">Aegilops tauschii subsp. strangulata</name>
    <name type="common">Goatgrass</name>
    <dbReference type="NCBI Taxonomy" id="200361"/>
    <lineage>
        <taxon>Eukaryota</taxon>
        <taxon>Viridiplantae</taxon>
        <taxon>Streptophyta</taxon>
        <taxon>Embryophyta</taxon>
        <taxon>Tracheophyta</taxon>
        <taxon>Spermatophyta</taxon>
        <taxon>Magnoliopsida</taxon>
        <taxon>Liliopsida</taxon>
        <taxon>Poales</taxon>
        <taxon>Poaceae</taxon>
        <taxon>BOP clade</taxon>
        <taxon>Pooideae</taxon>
        <taxon>Triticodae</taxon>
        <taxon>Triticeae</taxon>
        <taxon>Triticinae</taxon>
        <taxon>Aegilops</taxon>
    </lineage>
</organism>
<name>A0A452ZJN8_AEGTS</name>
<reference evidence="2" key="3">
    <citation type="journal article" date="2017" name="Nature">
        <title>Genome sequence of the progenitor of the wheat D genome Aegilops tauschii.</title>
        <authorList>
            <person name="Luo M.C."/>
            <person name="Gu Y.Q."/>
            <person name="Puiu D."/>
            <person name="Wang H."/>
            <person name="Twardziok S.O."/>
            <person name="Deal K.R."/>
            <person name="Huo N."/>
            <person name="Zhu T."/>
            <person name="Wang L."/>
            <person name="Wang Y."/>
            <person name="McGuire P.E."/>
            <person name="Liu S."/>
            <person name="Long H."/>
            <person name="Ramasamy R.K."/>
            <person name="Rodriguez J.C."/>
            <person name="Van S.L."/>
            <person name="Yuan L."/>
            <person name="Wang Z."/>
            <person name="Xia Z."/>
            <person name="Xiao L."/>
            <person name="Anderson O.D."/>
            <person name="Ouyang S."/>
            <person name="Liang Y."/>
            <person name="Zimin A.V."/>
            <person name="Pertea G."/>
            <person name="Qi P."/>
            <person name="Bennetzen J.L."/>
            <person name="Dai X."/>
            <person name="Dawson M.W."/>
            <person name="Muller H.G."/>
            <person name="Kugler K."/>
            <person name="Rivarola-Duarte L."/>
            <person name="Spannagl M."/>
            <person name="Mayer K.F.X."/>
            <person name="Lu F.H."/>
            <person name="Bevan M.W."/>
            <person name="Leroy P."/>
            <person name="Li P."/>
            <person name="You F.M."/>
            <person name="Sun Q."/>
            <person name="Liu Z."/>
            <person name="Lyons E."/>
            <person name="Wicker T."/>
            <person name="Salzberg S.L."/>
            <person name="Devos K.M."/>
            <person name="Dvorak J."/>
        </authorList>
    </citation>
    <scope>NUCLEOTIDE SEQUENCE [LARGE SCALE GENOMIC DNA]</scope>
    <source>
        <strain evidence="2">cv. AL8/78</strain>
    </source>
</reference>
<reference evidence="2" key="5">
    <citation type="journal article" date="2021" name="G3 (Bethesda)">
        <title>Aegilops tauschii genome assembly Aet v5.0 features greater sequence contiguity and improved annotation.</title>
        <authorList>
            <person name="Wang L."/>
            <person name="Zhu T."/>
            <person name="Rodriguez J.C."/>
            <person name="Deal K.R."/>
            <person name="Dubcovsky J."/>
            <person name="McGuire P.E."/>
            <person name="Lux T."/>
            <person name="Spannagl M."/>
            <person name="Mayer K.F.X."/>
            <person name="Baldrich P."/>
            <person name="Meyers B.C."/>
            <person name="Huo N."/>
            <person name="Gu Y.Q."/>
            <person name="Zhou H."/>
            <person name="Devos K.M."/>
            <person name="Bennetzen J.L."/>
            <person name="Unver T."/>
            <person name="Budak H."/>
            <person name="Gulick P.J."/>
            <person name="Galiba G."/>
            <person name="Kalapos B."/>
            <person name="Nelson D.R."/>
            <person name="Li P."/>
            <person name="You F.M."/>
            <person name="Luo M.C."/>
            <person name="Dvorak J."/>
        </authorList>
    </citation>
    <scope>NUCLEOTIDE SEQUENCE [LARGE SCALE GENOMIC DNA]</scope>
    <source>
        <strain evidence="2">cv. AL8/78</strain>
    </source>
</reference>
<dbReference type="AlphaFoldDB" id="A0A452ZJN8"/>
<proteinExistence type="predicted"/>
<evidence type="ECO:0000313" key="2">
    <source>
        <dbReference type="EnsemblPlants" id="AET1Gv20805800.3"/>
    </source>
</evidence>
<reference evidence="3" key="2">
    <citation type="journal article" date="2017" name="Nat. Plants">
        <title>The Aegilops tauschii genome reveals multiple impacts of transposons.</title>
        <authorList>
            <person name="Zhao G."/>
            <person name="Zou C."/>
            <person name="Li K."/>
            <person name="Wang K."/>
            <person name="Li T."/>
            <person name="Gao L."/>
            <person name="Zhang X."/>
            <person name="Wang H."/>
            <person name="Yang Z."/>
            <person name="Liu X."/>
            <person name="Jiang W."/>
            <person name="Mao L."/>
            <person name="Kong X."/>
            <person name="Jiao Y."/>
            <person name="Jia J."/>
        </authorList>
    </citation>
    <scope>NUCLEOTIDE SEQUENCE [LARGE SCALE GENOMIC DNA]</scope>
    <source>
        <strain evidence="3">cv. AL8/78</strain>
    </source>
</reference>
<reference evidence="2" key="4">
    <citation type="submission" date="2019-03" db="UniProtKB">
        <authorList>
            <consortium name="EnsemblPlants"/>
        </authorList>
    </citation>
    <scope>IDENTIFICATION</scope>
</reference>